<sequence length="75" mass="8119">MAKNTTPETPKKITPDDLKNKLQSFQGDVQGKVDDKKVSIAGVAAGGATFLMLIFFLLGKRSGKKKSAVVEIRRV</sequence>
<gene>
    <name evidence="2" type="ORF">YM304_26160</name>
</gene>
<dbReference type="RefSeq" id="WP_015442177.1">
    <property type="nucleotide sequence ID" value="NC_020520.1"/>
</dbReference>
<keyword evidence="1" id="KW-0812">Transmembrane</keyword>
<evidence type="ECO:0000256" key="1">
    <source>
        <dbReference type="SAM" id="Phobius"/>
    </source>
</evidence>
<evidence type="ECO:0000313" key="3">
    <source>
        <dbReference type="Proteomes" id="UP000011863"/>
    </source>
</evidence>
<dbReference type="EMBL" id="AP012057">
    <property type="protein sequence ID" value="BAN02930.1"/>
    <property type="molecule type" value="Genomic_DNA"/>
</dbReference>
<protein>
    <submittedName>
        <fullName evidence="2">Uncharacterized protein</fullName>
    </submittedName>
</protein>
<organism evidence="2 3">
    <name type="scientific">Ilumatobacter coccineus (strain NBRC 103263 / KCTC 29153 / YM16-304)</name>
    <dbReference type="NCBI Taxonomy" id="1313172"/>
    <lineage>
        <taxon>Bacteria</taxon>
        <taxon>Bacillati</taxon>
        <taxon>Actinomycetota</taxon>
        <taxon>Acidimicrobiia</taxon>
        <taxon>Acidimicrobiales</taxon>
        <taxon>Ilumatobacteraceae</taxon>
        <taxon>Ilumatobacter</taxon>
    </lineage>
</organism>
<dbReference type="KEGG" id="aym:YM304_26160"/>
<dbReference type="OrthoDB" id="9916210at2"/>
<proteinExistence type="predicted"/>
<dbReference type="AlphaFoldDB" id="A0A6C7E955"/>
<dbReference type="Proteomes" id="UP000011863">
    <property type="component" value="Chromosome"/>
</dbReference>
<keyword evidence="1" id="KW-0472">Membrane</keyword>
<feature type="transmembrane region" description="Helical" evidence="1">
    <location>
        <begin position="38"/>
        <end position="58"/>
    </location>
</feature>
<name>A0A6C7E955_ILUCY</name>
<accession>A0A6C7E955</accession>
<evidence type="ECO:0000313" key="2">
    <source>
        <dbReference type="EMBL" id="BAN02930.1"/>
    </source>
</evidence>
<keyword evidence="3" id="KW-1185">Reference proteome</keyword>
<keyword evidence="1" id="KW-1133">Transmembrane helix</keyword>
<reference evidence="2 3" key="1">
    <citation type="journal article" date="2013" name="Int. J. Syst. Evol. Microbiol.">
        <title>Ilumatobacter nonamiense sp. nov. and Ilumatobacter coccineum sp. nov., isolated from seashore sand.</title>
        <authorList>
            <person name="Matsumoto A."/>
            <person name="Kasai H."/>
            <person name="Matsuo Y."/>
            <person name="Shizuri Y."/>
            <person name="Ichikawa N."/>
            <person name="Fujita N."/>
            <person name="Omura S."/>
            <person name="Takahashi Y."/>
        </authorList>
    </citation>
    <scope>NUCLEOTIDE SEQUENCE [LARGE SCALE GENOMIC DNA]</scope>
    <source>
        <strain evidence="3">NBRC 103263 / KCTC 29153 / YM16-304</strain>
    </source>
</reference>